<reference evidence="2" key="1">
    <citation type="journal article" date="2023" name="IMA Fungus">
        <title>Comparative genomic study of the Penicillium genus elucidates a diverse pangenome and 15 lateral gene transfer events.</title>
        <authorList>
            <person name="Petersen C."/>
            <person name="Sorensen T."/>
            <person name="Nielsen M.R."/>
            <person name="Sondergaard T.E."/>
            <person name="Sorensen J.L."/>
            <person name="Fitzpatrick D.A."/>
            <person name="Frisvad J.C."/>
            <person name="Nielsen K.L."/>
        </authorList>
    </citation>
    <scope>NUCLEOTIDE SEQUENCE</scope>
    <source>
        <strain evidence="2">IBT 17514</strain>
    </source>
</reference>
<feature type="region of interest" description="Disordered" evidence="1">
    <location>
        <begin position="38"/>
        <end position="57"/>
    </location>
</feature>
<dbReference type="AlphaFoldDB" id="A0AAD6HUJ0"/>
<dbReference type="EMBL" id="JAQJAN010000002">
    <property type="protein sequence ID" value="KAJ5738494.1"/>
    <property type="molecule type" value="Genomic_DNA"/>
</dbReference>
<feature type="compositionally biased region" description="Polar residues" evidence="1">
    <location>
        <begin position="82"/>
        <end position="91"/>
    </location>
</feature>
<name>A0AAD6HUJ0_9EURO</name>
<protein>
    <submittedName>
        <fullName evidence="2">Uncharacterized protein</fullName>
    </submittedName>
</protein>
<evidence type="ECO:0000313" key="3">
    <source>
        <dbReference type="Proteomes" id="UP001215712"/>
    </source>
</evidence>
<comment type="caution">
    <text evidence="2">The sequence shown here is derived from an EMBL/GenBank/DDBJ whole genome shotgun (WGS) entry which is preliminary data.</text>
</comment>
<dbReference type="Proteomes" id="UP001215712">
    <property type="component" value="Unassembled WGS sequence"/>
</dbReference>
<keyword evidence="3" id="KW-1185">Reference proteome</keyword>
<feature type="region of interest" description="Disordered" evidence="1">
    <location>
        <begin position="65"/>
        <end position="102"/>
    </location>
</feature>
<proteinExistence type="predicted"/>
<evidence type="ECO:0000256" key="1">
    <source>
        <dbReference type="SAM" id="MobiDB-lite"/>
    </source>
</evidence>
<organism evidence="2 3">
    <name type="scientific">Penicillium malachiteum</name>
    <dbReference type="NCBI Taxonomy" id="1324776"/>
    <lineage>
        <taxon>Eukaryota</taxon>
        <taxon>Fungi</taxon>
        <taxon>Dikarya</taxon>
        <taxon>Ascomycota</taxon>
        <taxon>Pezizomycotina</taxon>
        <taxon>Eurotiomycetes</taxon>
        <taxon>Eurotiomycetidae</taxon>
        <taxon>Eurotiales</taxon>
        <taxon>Aspergillaceae</taxon>
        <taxon>Penicillium</taxon>
    </lineage>
</organism>
<sequence>MDPTHEALLQREQFDWCEDVEESIEMNQDNGMKEYRDGDGSENGNFTGNYHNVDGNHEGMISTEVFDFGTDGPAETSEDNVTESSQESLFENTHEPDDSDTVESVELDDLDDYDAGIGNSEVDTSDDGISPMTTYEYTWPENCACPSCIDRAIDAVFAWRQFCMEQDPDIHHYNLFGQAVYEPSDTSAPESLAVILSSKQNGSTCSENYQATSLMNRARVFLDPVSVDVTQSDLHLRGSKVMDSVQGRVNKCYSPHDDPASYFLPETAIAAGFLDTAQIVEQMERN</sequence>
<gene>
    <name evidence="2" type="ORF">N7493_001649</name>
</gene>
<accession>A0AAD6HUJ0</accession>
<evidence type="ECO:0000313" key="2">
    <source>
        <dbReference type="EMBL" id="KAJ5738494.1"/>
    </source>
</evidence>
<reference evidence="2" key="2">
    <citation type="submission" date="2023-01" db="EMBL/GenBank/DDBJ databases">
        <authorList>
            <person name="Petersen C."/>
        </authorList>
    </citation>
    <scope>NUCLEOTIDE SEQUENCE</scope>
    <source>
        <strain evidence="2">IBT 17514</strain>
    </source>
</reference>